<dbReference type="EMBL" id="BMFV01000009">
    <property type="protein sequence ID" value="GGH79849.1"/>
    <property type="molecule type" value="Genomic_DNA"/>
</dbReference>
<evidence type="ECO:0000313" key="2">
    <source>
        <dbReference type="EMBL" id="GGH79849.1"/>
    </source>
</evidence>
<name>A0A8J2ZVC2_9BACL</name>
<reference evidence="2" key="1">
    <citation type="journal article" date="2014" name="Int. J. Syst. Evol. Microbiol.">
        <title>Complete genome sequence of Corynebacterium casei LMG S-19264T (=DSM 44701T), isolated from a smear-ripened cheese.</title>
        <authorList>
            <consortium name="US DOE Joint Genome Institute (JGI-PGF)"/>
            <person name="Walter F."/>
            <person name="Albersmeier A."/>
            <person name="Kalinowski J."/>
            <person name="Ruckert C."/>
        </authorList>
    </citation>
    <scope>NUCLEOTIDE SEQUENCE</scope>
    <source>
        <strain evidence="2">CGMCC 1.12777</strain>
    </source>
</reference>
<accession>A0A8J2ZVC2</accession>
<keyword evidence="1" id="KW-0472">Membrane</keyword>
<feature type="transmembrane region" description="Helical" evidence="1">
    <location>
        <begin position="55"/>
        <end position="73"/>
    </location>
</feature>
<dbReference type="AlphaFoldDB" id="A0A8J2ZVC2"/>
<evidence type="ECO:0000256" key="1">
    <source>
        <dbReference type="SAM" id="Phobius"/>
    </source>
</evidence>
<gene>
    <name evidence="2" type="ORF">GCM10007096_15380</name>
</gene>
<keyword evidence="3" id="KW-1185">Reference proteome</keyword>
<keyword evidence="1" id="KW-0812">Transmembrane</keyword>
<keyword evidence="1" id="KW-1133">Transmembrane helix</keyword>
<comment type="caution">
    <text evidence="2">The sequence shown here is derived from an EMBL/GenBank/DDBJ whole genome shotgun (WGS) entry which is preliminary data.</text>
</comment>
<feature type="transmembrane region" description="Helical" evidence="1">
    <location>
        <begin position="7"/>
        <end position="35"/>
    </location>
</feature>
<reference evidence="2" key="2">
    <citation type="submission" date="2020-09" db="EMBL/GenBank/DDBJ databases">
        <authorList>
            <person name="Sun Q."/>
            <person name="Zhou Y."/>
        </authorList>
    </citation>
    <scope>NUCLEOTIDE SEQUENCE</scope>
    <source>
        <strain evidence="2">CGMCC 1.12777</strain>
    </source>
</reference>
<sequence length="74" mass="8054">MLSMIGLILSLVLLIFLTMKGINIIISAVICSIVVAVFSGINLADAMTKDYMDGFTGYFASWFLIFMLGAILAR</sequence>
<dbReference type="Proteomes" id="UP000656813">
    <property type="component" value="Unassembled WGS sequence"/>
</dbReference>
<proteinExistence type="predicted"/>
<protein>
    <submittedName>
        <fullName evidence="2">Uncharacterized protein</fullName>
    </submittedName>
</protein>
<evidence type="ECO:0000313" key="3">
    <source>
        <dbReference type="Proteomes" id="UP000656813"/>
    </source>
</evidence>
<organism evidence="2 3">
    <name type="scientific">Pullulanibacillus pueri</name>
    <dbReference type="NCBI Taxonomy" id="1437324"/>
    <lineage>
        <taxon>Bacteria</taxon>
        <taxon>Bacillati</taxon>
        <taxon>Bacillota</taxon>
        <taxon>Bacilli</taxon>
        <taxon>Bacillales</taxon>
        <taxon>Sporolactobacillaceae</taxon>
        <taxon>Pullulanibacillus</taxon>
    </lineage>
</organism>